<keyword evidence="6" id="KW-0540">Nuclease</keyword>
<comment type="caution">
    <text evidence="6">The sequence shown here is derived from an EMBL/GenBank/DDBJ whole genome shotgun (WGS) entry which is preliminary data.</text>
</comment>
<evidence type="ECO:0000256" key="4">
    <source>
        <dbReference type="SAM" id="Coils"/>
    </source>
</evidence>
<evidence type="ECO:0000313" key="7">
    <source>
        <dbReference type="Proteomes" id="UP000319502"/>
    </source>
</evidence>
<feature type="domain" description="Type I restriction modification DNA specificity" evidence="5">
    <location>
        <begin position="70"/>
        <end position="184"/>
    </location>
</feature>
<proteinExistence type="inferred from homology"/>
<evidence type="ECO:0000256" key="2">
    <source>
        <dbReference type="ARBA" id="ARBA00022747"/>
    </source>
</evidence>
<comment type="similarity">
    <text evidence="1">Belongs to the type-I restriction system S methylase family.</text>
</comment>
<keyword evidence="7" id="KW-1185">Reference proteome</keyword>
<dbReference type="EMBL" id="VMNK01000011">
    <property type="protein sequence ID" value="TVO55319.1"/>
    <property type="molecule type" value="Genomic_DNA"/>
</dbReference>
<feature type="coiled-coil region" evidence="4">
    <location>
        <begin position="415"/>
        <end position="442"/>
    </location>
</feature>
<keyword evidence="6" id="KW-0378">Hydrolase</keyword>
<dbReference type="PANTHER" id="PTHR30408:SF12">
    <property type="entry name" value="TYPE I RESTRICTION ENZYME MJAVIII SPECIFICITY SUBUNIT"/>
    <property type="match status" value="1"/>
</dbReference>
<dbReference type="Gene3D" id="3.90.220.20">
    <property type="entry name" value="DNA methylase specificity domains"/>
    <property type="match status" value="2"/>
</dbReference>
<gene>
    <name evidence="6" type="ORF">FHP91_12625</name>
</gene>
<dbReference type="GO" id="GO:0003677">
    <property type="term" value="F:DNA binding"/>
    <property type="evidence" value="ECO:0007669"/>
    <property type="project" value="UniProtKB-KW"/>
</dbReference>
<evidence type="ECO:0000256" key="3">
    <source>
        <dbReference type="ARBA" id="ARBA00023125"/>
    </source>
</evidence>
<dbReference type="AlphaFoldDB" id="A0A557QQY5"/>
<dbReference type="PANTHER" id="PTHR30408">
    <property type="entry name" value="TYPE-1 RESTRICTION ENZYME ECOKI SPECIFICITY PROTEIN"/>
    <property type="match status" value="1"/>
</dbReference>
<evidence type="ECO:0000259" key="5">
    <source>
        <dbReference type="Pfam" id="PF01420"/>
    </source>
</evidence>
<dbReference type="InterPro" id="IPR044946">
    <property type="entry name" value="Restrct_endonuc_typeI_TRD_sf"/>
</dbReference>
<dbReference type="GO" id="GO:0004519">
    <property type="term" value="F:endonuclease activity"/>
    <property type="evidence" value="ECO:0007669"/>
    <property type="project" value="UniProtKB-KW"/>
</dbReference>
<evidence type="ECO:0000313" key="6">
    <source>
        <dbReference type="EMBL" id="TVO55319.1"/>
    </source>
</evidence>
<dbReference type="GO" id="GO:0009307">
    <property type="term" value="P:DNA restriction-modification system"/>
    <property type="evidence" value="ECO:0007669"/>
    <property type="project" value="UniProtKB-KW"/>
</dbReference>
<sequence>MRFPAYPKYRDSGVQWLGRVPGHWEVKRLKFSATINDDALPETTDPDFEFSYVDIGSVSPGEGITSTEPMIFENAPSRARRKVAPGDSIVSTVRTYLRAIAPIPEIFDPLVVSTGFAVIRPRKVSSAFLAYALRESYFVESIVARSTGVSYPAVNASEIGDIAIPLPSEDEQTTIADFLDRETGRIDTLVAKKRRLIALLKEKRTALISRTVTRGLPDAAAREFGLQPHTRFKSSGIEWLDEVPAAWEARKVWIERVSRNIELQDGNHGELHPKAEDYVSEGIPFVMANHIVDGKVDFDRCNYIDKQQADSLRIGFSLRGDVLLTHKGTIGRVGLVQESDFPYVMLTPQVTYYRCLREIQNVFLFWFMQSDFWQDQLRLLAGLGSTRAYIGLLDQKKLSFLIPNELEQSAIVTYLDRETAKIDRLVKKVEAAIARLQEYRTALITAAVSGKIDVREAVV</sequence>
<reference evidence="6 7" key="1">
    <citation type="submission" date="2019-07" db="EMBL/GenBank/DDBJ databases">
        <title>The pathways for chlorine oxyanion respiration interact through the shared metabolite chlorate.</title>
        <authorList>
            <person name="Barnum T.P."/>
            <person name="Cheng Y."/>
            <person name="Hill K.A."/>
            <person name="Lucas L.N."/>
            <person name="Carlson H.K."/>
            <person name="Coates J.D."/>
        </authorList>
    </citation>
    <scope>NUCLEOTIDE SEQUENCE [LARGE SCALE GENOMIC DNA]</scope>
    <source>
        <strain evidence="6 7">SFB-3</strain>
    </source>
</reference>
<dbReference type="SUPFAM" id="SSF116734">
    <property type="entry name" value="DNA methylase specificity domain"/>
    <property type="match status" value="2"/>
</dbReference>
<organism evidence="6 7">
    <name type="scientific">Denitromonas halophila</name>
    <dbReference type="NCBI Taxonomy" id="1629404"/>
    <lineage>
        <taxon>Bacteria</taxon>
        <taxon>Pseudomonadati</taxon>
        <taxon>Pseudomonadota</taxon>
        <taxon>Betaproteobacteria</taxon>
        <taxon>Rhodocyclales</taxon>
        <taxon>Zoogloeaceae</taxon>
        <taxon>Denitromonas</taxon>
    </lineage>
</organism>
<dbReference type="OrthoDB" id="5298944at2"/>
<keyword evidence="6" id="KW-0255">Endonuclease</keyword>
<dbReference type="InterPro" id="IPR052021">
    <property type="entry name" value="Type-I_RS_S_subunit"/>
</dbReference>
<accession>A0A557QQY5</accession>
<name>A0A557QQY5_9RHOO</name>
<keyword evidence="2" id="KW-0680">Restriction system</keyword>
<keyword evidence="4" id="KW-0175">Coiled coil</keyword>
<keyword evidence="3" id="KW-0238">DNA-binding</keyword>
<dbReference type="Pfam" id="PF01420">
    <property type="entry name" value="Methylase_S"/>
    <property type="match status" value="1"/>
</dbReference>
<protein>
    <submittedName>
        <fullName evidence="6">Restriction endonuclease subunit S</fullName>
    </submittedName>
</protein>
<dbReference type="InterPro" id="IPR000055">
    <property type="entry name" value="Restrct_endonuc_typeI_TRD"/>
</dbReference>
<evidence type="ECO:0000256" key="1">
    <source>
        <dbReference type="ARBA" id="ARBA00010923"/>
    </source>
</evidence>
<dbReference type="Proteomes" id="UP000319502">
    <property type="component" value="Unassembled WGS sequence"/>
</dbReference>
<dbReference type="RefSeq" id="WP_144309932.1">
    <property type="nucleotide sequence ID" value="NZ_VMNK01000011.1"/>
</dbReference>